<feature type="domain" description="Human immunodeficiency virus 1 envelope glycoprotein Gp120" evidence="35">
    <location>
        <begin position="33"/>
        <end position="133"/>
    </location>
</feature>
<keyword evidence="30 32" id="KW-0449">Lipoprotein</keyword>
<reference evidence="37 38" key="1">
    <citation type="journal article" date="2006" name="AIDS Res. Hum. Retroviruses">
        <title>Molecular epidemiology of HIV Type 1 in preparation for a Phase III prime-boost vaccine trial in Thailand and a new approach to HIV Type 1 genotyping.</title>
        <authorList>
            <person name="Watanaveeradej V."/>
            <person name="Benenson M.W."/>
            <person name="Souza M.D."/>
            <person name="Sirisopana N."/>
            <person name="Nitayaphan S."/>
            <person name="Tontichaivanich C."/>
            <person name="Amphaipit R."/>
            <person name="Renzullo P.O."/>
            <person name="Brown A.E."/>
            <person name="McNeil J.G."/>
            <person name="Robb M.L."/>
            <person name="Birx D.L."/>
            <person name="Tovanabutra S."/>
            <person name="Carr J.K."/>
            <person name="McCutchan F.E."/>
        </authorList>
    </citation>
    <scope>NUCLEOTIDE SEQUENCE [LARGE SCALE GENOMIC DNA]</scope>
    <source>
        <strain evidence="37">01TH.C3256</strain>
    </source>
</reference>
<dbReference type="GO" id="GO:0044175">
    <property type="term" value="C:host cell endosome membrane"/>
    <property type="evidence" value="ECO:0007669"/>
    <property type="project" value="UniProtKB-SubCell"/>
</dbReference>
<evidence type="ECO:0000256" key="19">
    <source>
        <dbReference type="ARBA" id="ARBA00022870"/>
    </source>
</evidence>
<dbReference type="GO" id="GO:0005198">
    <property type="term" value="F:structural molecule activity"/>
    <property type="evidence" value="ECO:0007669"/>
    <property type="project" value="UniProtKB-UniRule"/>
</dbReference>
<protein>
    <recommendedName>
        <fullName evidence="32">Envelope glycoprotein gp160</fullName>
    </recommendedName>
    <alternativeName>
        <fullName evidence="32">Env polyprotein</fullName>
    </alternativeName>
    <component>
        <recommendedName>
            <fullName evidence="32">Surface protein gp120</fullName>
            <shortName evidence="32">SU</shortName>
        </recommendedName>
        <alternativeName>
            <fullName evidence="32">Glycoprotein 120</fullName>
            <shortName evidence="32">gp120</shortName>
        </alternativeName>
    </component>
    <component>
        <recommendedName>
            <fullName evidence="32">Transmembrane protein gp41</fullName>
            <shortName evidence="32">TM</shortName>
        </recommendedName>
        <alternativeName>
            <fullName evidence="32">Glycoprotein 41</fullName>
            <shortName evidence="32">gp41</shortName>
        </alternativeName>
    </component>
</protein>
<evidence type="ECO:0000256" key="32">
    <source>
        <dbReference type="HAMAP-Rule" id="MF_04083"/>
    </source>
</evidence>
<dbReference type="GO" id="GO:0019062">
    <property type="term" value="P:virion attachment to host cell"/>
    <property type="evidence" value="ECO:0007669"/>
    <property type="project" value="UniProtKB-UniRule"/>
</dbReference>
<evidence type="ECO:0000259" key="35">
    <source>
        <dbReference type="Pfam" id="PF00516"/>
    </source>
</evidence>
<keyword evidence="25 32" id="KW-0472">Membrane</keyword>
<dbReference type="InterPro" id="IPR037527">
    <property type="entry name" value="Gp160"/>
</dbReference>
<keyword evidence="14 32" id="KW-0812">Transmembrane</keyword>
<dbReference type="GO" id="GO:0039654">
    <property type="term" value="P:fusion of virus membrane with host endosome membrane"/>
    <property type="evidence" value="ECO:0007669"/>
    <property type="project" value="UniProtKB-UniRule"/>
</dbReference>
<comment type="subunit">
    <text evidence="32">The mature envelope protein (Env) consists of a homotrimer of non-covalently associated gp120-gp41 heterodimers. The resulting complex protrudes from the virus surface as a spike. There seems to be as few as 10 spikes on the average virion. Surface protein gp120 interacts with host CD4, CCR5 and CXCR4. Gp120 also interacts with the C-type lectins CD209/DC-SIGN and CLEC4M/DC-SIGNR (collectively referred to as DC-SIGN(R)). Gp120 and gp41 interact with GalCer. Gp120 interacts with host ITGA4/ITGB7 complex; on CD4+ T-cells, this interaction results in rapid activation of integrin ITGAL/LFA-1, which facilitates efficient cell-to-cell spreading of HIV-1. Gp120 interacts with cell-associated heparan sulfate; this interaction increases virus infectivity on permissive cells and may be involved in infection of CD4- cells.</text>
</comment>
<dbReference type="InterPro" id="IPR000777">
    <property type="entry name" value="HIV1_Gp120"/>
</dbReference>
<comment type="function">
    <text evidence="32">Surface protein gp120: Attaches the virus to the host lymphoid cell by binding to the primary receptor CD4. This interaction induces a structural rearrangement creating a high affinity binding site for a chemokine coreceptor like CXCR4 and/or CCR5. Acts as a ligand for CD209/DC-SIGN and CLEC4M/DC-SIGNR, which are respectively found on dendritic cells (DCs), and on endothelial cells of liver sinusoids and lymph node sinuses. These interactions allow capture of viral particles at mucosal surfaces by these cells and subsequent transmission to permissive cells. HIV subverts the migration properties of dendritic cells to gain access to CD4+ T-cells in lymph nodes. Virus transmission to permissive T-cells occurs either in trans (without DCs infection, through viral capture and transmission), or in cis (following DCs productive infection, through the usual CD4-gp120 interaction), thereby inducing a robust infection. In trans infection, bound virions remain infectious over days and it is proposed that they are not degraded, but protected in non-lysosomal acidic organelles within the DCs close to the cell membrane thus contributing to the viral infectious potential during DCs' migration from the periphery to the lymphoid tissues. On arrival at lymphoid tissues, intact virions recycle back to DCs' cell surface allowing virus transmission to CD4+ T-cells.</text>
</comment>
<feature type="region of interest" description="Disordered" evidence="34">
    <location>
        <begin position="707"/>
        <end position="732"/>
    </location>
</feature>
<comment type="function">
    <text evidence="32">Envelope glycoprotein gp160: Oligomerizes in the host endoplasmic reticulum into predominantly trimers. In a second time, gp160 transits in the host Golgi, where glycosylation is completed. The precursor is then proteolytically cleaved in the trans-Golgi and thereby activated by cellular furin or furin-like proteases to produce gp120 and gp41.</text>
</comment>
<dbReference type="CDD" id="cd09909">
    <property type="entry name" value="HIV-1-like_HR1-HR2"/>
    <property type="match status" value="1"/>
</dbReference>
<keyword evidence="7 32" id="KW-1168">Fusion of virus membrane with host membrane</keyword>
<dbReference type="GO" id="GO:0055036">
    <property type="term" value="C:virion membrane"/>
    <property type="evidence" value="ECO:0007669"/>
    <property type="project" value="UniProtKB-SubCell"/>
</dbReference>
<evidence type="ECO:0000256" key="18">
    <source>
        <dbReference type="ARBA" id="ARBA00022844"/>
    </source>
</evidence>
<keyword evidence="23 32" id="KW-1039">Host endosome</keyword>
<feature type="region of interest" description="CD4-binding loop" evidence="32">
    <location>
        <begin position="360"/>
        <end position="370"/>
    </location>
</feature>
<dbReference type="HAMAP" id="MF_04083">
    <property type="entry name" value="HIV_ENV"/>
    <property type="match status" value="1"/>
</dbReference>
<dbReference type="FunFam" id="1.10.287.210:FF:000001">
    <property type="entry name" value="Envelope glycoprotein gp160"/>
    <property type="match status" value="1"/>
</dbReference>
<feature type="transmembrane region" description="Helical" evidence="33">
    <location>
        <begin position="501"/>
        <end position="524"/>
    </location>
</feature>
<keyword evidence="18 32" id="KW-0946">Virion</keyword>
<feature type="transmembrane region" description="Helical" evidence="33">
    <location>
        <begin position="667"/>
        <end position="694"/>
    </location>
</feature>
<dbReference type="GO" id="GO:1903911">
    <property type="term" value="P:positive regulation of receptor clustering"/>
    <property type="evidence" value="ECO:0007669"/>
    <property type="project" value="UniProtKB-UniRule"/>
</dbReference>
<comment type="caution">
    <text evidence="32 33">Lacks conserved residue(s) required for the propagation of feature annotation.</text>
</comment>
<dbReference type="GO" id="GO:1903908">
    <property type="term" value="P:positive regulation of plasma membrane raft polarization"/>
    <property type="evidence" value="ECO:0007669"/>
    <property type="project" value="UniProtKB-UniRule"/>
</dbReference>
<feature type="region of interest" description="V5" evidence="32">
    <location>
        <begin position="450"/>
        <end position="460"/>
    </location>
</feature>
<evidence type="ECO:0000256" key="17">
    <source>
        <dbReference type="ARBA" id="ARBA00022804"/>
    </source>
</evidence>
<evidence type="ECO:0000256" key="8">
    <source>
        <dbReference type="ARBA" id="ARBA00022510"/>
    </source>
</evidence>
<evidence type="ECO:0000256" key="14">
    <source>
        <dbReference type="ARBA" id="ARBA00022692"/>
    </source>
</evidence>
<evidence type="ECO:0000256" key="27">
    <source>
        <dbReference type="ARBA" id="ARBA00023157"/>
    </source>
</evidence>
<organismHost>
    <name type="scientific">Homo sapiens</name>
    <name type="common">Human</name>
    <dbReference type="NCBI Taxonomy" id="9606"/>
</organismHost>
<feature type="region of interest" description="Immunosuppression" evidence="32">
    <location>
        <begin position="563"/>
        <end position="581"/>
    </location>
</feature>
<keyword evidence="27 32" id="KW-1015">Disulfide bond</keyword>
<evidence type="ECO:0000256" key="4">
    <source>
        <dbReference type="ARBA" id="ARBA00004563"/>
    </source>
</evidence>
<keyword evidence="29 32" id="KW-0899">Viral immunoevasion</keyword>
<evidence type="ECO:0000313" key="38">
    <source>
        <dbReference type="Proteomes" id="UP000113455"/>
    </source>
</evidence>
<comment type="domain">
    <text evidence="32">Some of the most genetically diverse regions of the viral genome are present in Env. They are called variable regions 1 through 5 (V1 through V5). Coreceptor usage of gp120 is determined mainly by the primary structure of the third variable region (V3) in the outer domain of gp120. The sequence of V3 determines which coreceptor, CCR5 and/or CXCR4 (corresponding to R5/macrophage, X4/T cell and R5X4/T cell and macrophage tropism), is used to trigger the fusion potential of the Env complex, and hence which cells the virus can infect. Binding to CCR5 involves a region adjacent in addition to V3.</text>
</comment>
<keyword evidence="17 32" id="KW-1161">Viral attachment to host cell</keyword>
<gene>
    <name evidence="32 37" type="primary">env</name>
</gene>
<comment type="subcellular location">
    <subcellularLocation>
        <location evidence="3">Host cell membrane</location>
        <topology evidence="3">Peripheral membrane protein</topology>
    </subcellularLocation>
    <subcellularLocation>
        <location evidence="1">Host cell membrane</location>
        <topology evidence="1">Single-pass type I membrane protein</topology>
    </subcellularLocation>
    <subcellularLocation>
        <location evidence="2">Host endosome membrane</location>
        <topology evidence="2">Peripheral membrane protein</topology>
    </subcellularLocation>
    <subcellularLocation>
        <location evidence="5">Host endosome membrane</location>
        <topology evidence="5">Single-pass type I membrane protein</topology>
    </subcellularLocation>
    <subcellularLocation>
        <location evidence="6">Virion membrane</location>
        <topology evidence="6">Peripheral membrane protein</topology>
    </subcellularLocation>
    <subcellularLocation>
        <location evidence="4">Virion membrane</location>
        <topology evidence="4">Single-pass type I membrane protein</topology>
    </subcellularLocation>
</comment>
<dbReference type="Gene3D" id="1.20.5.490">
    <property type="entry name" value="Single helix bin"/>
    <property type="match status" value="1"/>
</dbReference>
<dbReference type="Pfam" id="PF00516">
    <property type="entry name" value="GP120"/>
    <property type="match status" value="2"/>
</dbReference>
<dbReference type="Pfam" id="PF00517">
    <property type="entry name" value="GP41"/>
    <property type="match status" value="1"/>
</dbReference>
<keyword evidence="28 32" id="KW-0325">Glycoprotein</keyword>
<feature type="site" description="Cleavage; by host furin" evidence="32">
    <location>
        <begin position="500"/>
        <end position="501"/>
    </location>
</feature>
<feature type="disulfide bond" evidence="32">
    <location>
        <begin position="226"/>
        <end position="237"/>
    </location>
</feature>
<keyword evidence="24 32" id="KW-0175">Coiled coil</keyword>
<feature type="coiled-coil region" evidence="32">
    <location>
        <begin position="622"/>
        <end position="656"/>
    </location>
</feature>
<evidence type="ECO:0000256" key="30">
    <source>
        <dbReference type="ARBA" id="ARBA00023288"/>
    </source>
</evidence>
<keyword evidence="10 32" id="KW-1165">Clathrin-mediated endocytosis of virus by host</keyword>
<evidence type="ECO:0000256" key="16">
    <source>
        <dbReference type="ARBA" id="ARBA00022729"/>
    </source>
</evidence>
<comment type="function">
    <text evidence="32">Transmembrane protein gp41: Acts as a class I viral fusion protein. Under the current model, the protein has at least 3 conformational states: pre-fusion native state, pre-hairpin intermediate state, and post-fusion hairpin state. During fusion of viral and target intracellular membranes, the coiled coil regions (heptad repeats) assume a trimer-of-hairpins structure, positioning the fusion peptide in close proximity to the C-terminal region of the ectodomain. The formation of this structure appears to drive apposition and subsequent fusion of viral and target cell membranes. Complete fusion occurs in host cell endosomes and is dynamin-dependent, however some lipid transfer might occur at the plasma membrane. The virus undergoes clathrin-dependent internalization long before endosomal fusion, thus minimizing the surface exposure of conserved viral epitopes during fusion and reducing the efficacy of inhibitors targeting these epitopes. Membranes fusion leads to delivery of the nucleocapsid into the cytoplasm.</text>
</comment>
<feature type="topological domain" description="Cytoplasmic" evidence="32">
    <location>
        <begin position="695"/>
        <end position="852"/>
    </location>
</feature>
<evidence type="ECO:0000256" key="25">
    <source>
        <dbReference type="ARBA" id="ARBA00023136"/>
    </source>
</evidence>
<feature type="compositionally biased region" description="Basic and acidic residues" evidence="34">
    <location>
        <begin position="712"/>
        <end position="721"/>
    </location>
</feature>
<evidence type="ECO:0000256" key="10">
    <source>
        <dbReference type="ARBA" id="ARBA00022570"/>
    </source>
</evidence>
<dbReference type="SUPFAM" id="SSF56502">
    <property type="entry name" value="gp120 core"/>
    <property type="match status" value="2"/>
</dbReference>
<comment type="subcellular location">
    <molecule>Transmembrane protein gp41</molecule>
    <subcellularLocation>
        <location evidence="32">Virion membrane</location>
        <topology evidence="32">Single-pass type I membrane protein</topology>
    </subcellularLocation>
    <subcellularLocation>
        <location evidence="32">Host cell membrane</location>
        <topology evidence="32">Single-pass type I membrane protein</topology>
    </subcellularLocation>
    <subcellularLocation>
        <location evidence="32">Host endosome membrane</location>
        <topology evidence="32">Single-pass type I membrane protein</topology>
    </subcellularLocation>
    <text evidence="32">It is probably concentrated at the site of budding and incorporated into the virions possibly by contacts between the cytoplasmic tail of Env and the N-terminus of Gag.</text>
</comment>
<evidence type="ECO:0000256" key="28">
    <source>
        <dbReference type="ARBA" id="ARBA00023180"/>
    </source>
</evidence>
<evidence type="ECO:0000256" key="29">
    <source>
        <dbReference type="ARBA" id="ARBA00023280"/>
    </source>
</evidence>
<keyword evidence="31 32" id="KW-1160">Virus entry into host cell</keyword>
<feature type="region of interest" description="MPER; binding to GalCer" evidence="32">
    <location>
        <begin position="651"/>
        <end position="672"/>
    </location>
</feature>
<dbReference type="InterPro" id="IPR036377">
    <property type="entry name" value="Gp120_core_sf"/>
</dbReference>
<dbReference type="GO" id="GO:0075512">
    <property type="term" value="P:clathrin-dependent endocytosis of virus by host cell"/>
    <property type="evidence" value="ECO:0007669"/>
    <property type="project" value="UniProtKB-UniRule"/>
</dbReference>
<evidence type="ECO:0000256" key="13">
    <source>
        <dbReference type="ARBA" id="ARBA00022685"/>
    </source>
</evidence>
<dbReference type="SUPFAM" id="SSF58069">
    <property type="entry name" value="Virus ectodomain"/>
    <property type="match status" value="1"/>
</dbReference>
<evidence type="ECO:0000256" key="5">
    <source>
        <dbReference type="ARBA" id="ARBA00004578"/>
    </source>
</evidence>
<dbReference type="FunFam" id="2.170.40.20:FF:000003">
    <property type="entry name" value="Envelope glycoprotein gp160"/>
    <property type="match status" value="1"/>
</dbReference>
<evidence type="ECO:0000256" key="24">
    <source>
        <dbReference type="ARBA" id="ARBA00023054"/>
    </source>
</evidence>
<comment type="similarity">
    <text evidence="32">Belongs to the HIV-1 env protein family.</text>
</comment>
<evidence type="ECO:0000256" key="26">
    <source>
        <dbReference type="ARBA" id="ARBA00023139"/>
    </source>
</evidence>
<comment type="miscellaneous">
    <text evidence="32">HIV-1 lineages are divided in three main groups, M (for Major), O (for Outlier), and N (for New, or Non-M, Non-O). The vast majority of strains found worldwide belong to the group M. Group O seems to be endemic to and largely confined to Cameroon and neighboring countries in West Central Africa, where these viruses represent a small minority of HIV-1 strains. The group N is represented by a limited number of isolates from Cameroonian persons. The group M is further subdivided in 9 clades or subtypes (A to D, F to H, J and K).</text>
</comment>
<feature type="disulfide bond" evidence="32">
    <location>
        <begin position="53"/>
        <end position="73"/>
    </location>
</feature>
<evidence type="ECO:0000256" key="15">
    <source>
        <dbReference type="ARBA" id="ARBA00022703"/>
    </source>
</evidence>
<comment type="domain">
    <text evidence="32">The YXXL motif is involved in determining the exact site of viral release at the surface of infected mononuclear cells and promotes endocytosis. YXXL and di-leucine endocytosis motifs interact directly or indirectly with the clathrin adapter complexes, opperate independently, and their activities are not additive.</text>
</comment>
<evidence type="ECO:0000256" key="1">
    <source>
        <dbReference type="ARBA" id="ARBA00004402"/>
    </source>
</evidence>
<evidence type="ECO:0000256" key="3">
    <source>
        <dbReference type="ARBA" id="ARBA00004505"/>
    </source>
</evidence>
<feature type="short sequence motif" description="Di-leucine internalization motif" evidence="32">
    <location>
        <begin position="851"/>
        <end position="852"/>
    </location>
</feature>
<dbReference type="GO" id="GO:0019082">
    <property type="term" value="P:viral protein processing"/>
    <property type="evidence" value="ECO:0007669"/>
    <property type="project" value="UniProtKB-UniRule"/>
</dbReference>
<feature type="domain" description="Human immunodeficiency virus 1 envelope glycoprotein Gp120" evidence="35">
    <location>
        <begin position="144"/>
        <end position="500"/>
    </location>
</feature>
<keyword evidence="8 32" id="KW-1170">Fusion of virus membrane with host endosomal membrane</keyword>
<keyword evidence="11 32" id="KW-0945">Host-virus interaction</keyword>
<comment type="domain">
    <text evidence="32">The membrane proximal external region (MPER) present in gp41 is a tryptophan-rich region recognized by the antibodies 2F5, Z13, and 4E10. MPER seems to play a role in fusion.</text>
</comment>
<name>Q1M0E8_HV1</name>
<comment type="miscellaneous">
    <text evidence="32">Inhibitors targeting HIV-1 viral envelope proteins are used as antiretroviral drugs. Attachment of virions to the cell surface via non-specific interactions and CD4 binding can be blocked by inhibitors that include cyanovirin-N, cyclotriazadisulfonamide analogs, PRO 2000, TNX 355 and PRO 542. In addition, BMS 806 can block CD4-induced conformational changes. Env interactions with the coreceptor molecules can be targeted by CCR5 antagonists including SCH-D, maraviroc (UK 427857) and aplaviroc (GW 873140), and the CXCR4 antagonist AMD 070. Fusion of viral and cellular membranes can be inhibited by peptides such as enfuvirtide and tifuvirtide (T 1249). Resistance to inhibitors associated with mutations in Env are observed. Most of the time, single mutations confer only a modest reduction in drug susceptibility. Combination of several mutations is usually required to develop a high-level drug resistance.</text>
</comment>
<sequence>MRVKETQMNWPNLWKWGTLILGLVIICSASDNLWVTVYYGVPVWRDADTTLFCASDAKAHETEAHNVWATHACVPTDPNPQEIHMENVTENFNMWKNNMVEQMQEDVISLWEQSLKPCVKLTPLCVALECTEAIATHVNKTSDTVGNITEEVRNCSFNMTTELLDKRQKVQALFYKLDIVQIGNETNKYRLISCNTSVIKQACPKISFDPIPIHYCTPAGYVILKCNDKNFNGTGPCKNVSSVQCTHGIKPVVSTQLLLNGSLAEEEIIIRSENLTDNAKTIIVHLNKSVEINCIRPSKTRRTSIAIGPGRMFYRTGGITGDIRKAYCEINGTEWNKVLKQVTEKLKEHFNHSTIIFQPPSGGDLEVTMHHFNCRGEFFYCNTTRLFNNTCIRNESIPGCNNITLPCRIKQIIKMWQGAGQAMYAPPIEGVINCASNITGILLTRDGGTNKTGNETFRPGGGNMKDNWRSELYKYKVVQIEPLGIAPTRAKRRVVEREKRAVGIGAMIFGFLGAAGSTMGAASITLTVQARQLLSGIVQQQSNLLRAIEAQQHLLQLTVWGIKQLQARVLAVERYLKDQKFLGLWGCSGKIICTTAVPWNSTWSNKSYEEIWDNMTWIEWEREISNYTSQIYEILTESQNQQDRNEKDLLELDKWASLWNWFDITNWLWYIKIFIMIIGGLIGLRIIFAVLSIVNRVRQGYSPLSFQTPFHHQREPDRPERTEEEGGEQGRDRSVRLVSGFLALAWDDLRSLCLFSYHRLRDFILIAARTVELLGHSSLKGLRRGWEGLKYLGNLLLYWSQELKISAISLLNTTAIAVAGWTDRVIEAAQGAWRAILHIPRRIRQGLERALL</sequence>
<keyword evidence="19 32" id="KW-1043">Host membrane</keyword>
<feature type="transmembrane region" description="Helical" evidence="33">
    <location>
        <begin position="20"/>
        <end position="41"/>
    </location>
</feature>
<evidence type="ECO:0000256" key="23">
    <source>
        <dbReference type="ARBA" id="ARBA00023046"/>
    </source>
</evidence>
<dbReference type="GO" id="GO:0020002">
    <property type="term" value="C:host cell plasma membrane"/>
    <property type="evidence" value="ECO:0007669"/>
    <property type="project" value="UniProtKB-SubCell"/>
</dbReference>
<feature type="chain" id="PRO_5023544070" description="Envelope glycoprotein gp160" evidence="32">
    <location>
        <begin position="32"/>
        <end position="852"/>
    </location>
</feature>
<evidence type="ECO:0000256" key="33">
    <source>
        <dbReference type="RuleBase" id="RU363095"/>
    </source>
</evidence>
<evidence type="ECO:0000256" key="22">
    <source>
        <dbReference type="ARBA" id="ARBA00022989"/>
    </source>
</evidence>
<evidence type="ECO:0000256" key="6">
    <source>
        <dbReference type="ARBA" id="ARBA00004650"/>
    </source>
</evidence>
<keyword evidence="22 32" id="KW-1133">Transmembrane helix</keyword>
<evidence type="ECO:0000256" key="20">
    <source>
        <dbReference type="ARBA" id="ARBA00022879"/>
    </source>
</evidence>
<keyword evidence="15 32" id="KW-0053">Apoptosis</keyword>
<organism evidence="37 38">
    <name type="scientific">Human immunodeficiency virus type 1</name>
    <name type="common">HIV-1</name>
    <dbReference type="NCBI Taxonomy" id="11676"/>
    <lineage>
        <taxon>Viruses</taxon>
        <taxon>Riboviria</taxon>
        <taxon>Pararnavirae</taxon>
        <taxon>Artverviricota</taxon>
        <taxon>Revtraviricetes</taxon>
        <taxon>Ortervirales</taxon>
        <taxon>Retroviridae</taxon>
        <taxon>Orthoretrovirinae</taxon>
        <taxon>Lentivirus</taxon>
        <taxon>Lentivirus humimdef1</taxon>
    </lineage>
</organism>
<keyword evidence="12 32" id="KW-1162">Viral penetration into host cytoplasm</keyword>
<evidence type="ECO:0000256" key="12">
    <source>
        <dbReference type="ARBA" id="ARBA00022595"/>
    </source>
</evidence>
<evidence type="ECO:0000256" key="31">
    <source>
        <dbReference type="ARBA" id="ARBA00023296"/>
    </source>
</evidence>
<evidence type="ECO:0000313" key="37">
    <source>
        <dbReference type="EMBL" id="AAY25664.1"/>
    </source>
</evidence>
<comment type="domain">
    <text evidence="32">The CD4-binding region is targeted by the antibody b12.</text>
</comment>
<evidence type="ECO:0000256" key="34">
    <source>
        <dbReference type="SAM" id="MobiDB-lite"/>
    </source>
</evidence>
<dbReference type="Proteomes" id="UP000113455">
    <property type="component" value="Genome"/>
</dbReference>
<dbReference type="FunFam" id="1.20.5.490:FF:000001">
    <property type="entry name" value="Envelope glycoprotein gp160"/>
    <property type="match status" value="1"/>
</dbReference>
<evidence type="ECO:0000256" key="7">
    <source>
        <dbReference type="ARBA" id="ARBA00022506"/>
    </source>
</evidence>
<feature type="disulfide bond" evidence="32">
    <location>
        <begin position="587"/>
        <end position="593"/>
    </location>
</feature>
<evidence type="ECO:0000256" key="21">
    <source>
        <dbReference type="ARBA" id="ARBA00022890"/>
    </source>
</evidence>
<dbReference type="GO" id="GO:0019064">
    <property type="term" value="P:fusion of virus membrane with host plasma membrane"/>
    <property type="evidence" value="ECO:0007669"/>
    <property type="project" value="UniProtKB-UniRule"/>
</dbReference>
<evidence type="ECO:0000259" key="36">
    <source>
        <dbReference type="Pfam" id="PF00517"/>
    </source>
</evidence>
<proteinExistence type="inferred from homology"/>
<dbReference type="FunFam" id="2.170.40.20:FF:000004">
    <property type="entry name" value="Envelope glycoprotein gp160"/>
    <property type="match status" value="1"/>
</dbReference>
<feature type="chain" id="PRO_5023544069" description="Transmembrane protein gp41" evidence="32">
    <location>
        <begin position="501"/>
        <end position="852"/>
    </location>
</feature>
<comment type="PTM">
    <text evidence="32">Specific enzymatic cleavages in vivo yield mature proteins. Envelope glycoproteins are synthesized as a inactive precursor that is heavily N-glycosylated and processed likely by host cell furin in the Golgi to yield the mature SU and TM proteins. The cleavage site between SU and TM requires the minimal sequence [KR]-X-[KR]-R. About 2 of the 9 disulfide bonds of gp41 are reduced by P4HB/PDI, following binding to CD4 receptor.</text>
</comment>
<feature type="short sequence motif" description="YXXL motif; contains endocytosis signal" evidence="32">
    <location>
        <begin position="701"/>
        <end position="704"/>
    </location>
</feature>
<dbReference type="Gene3D" id="2.170.40.20">
    <property type="entry name" value="Human immunodeficiency virus 1, Gp160, envelope glycoprotein"/>
    <property type="match status" value="2"/>
</dbReference>
<keyword evidence="13 32" id="KW-0165">Cleavage on pair of basic residues</keyword>
<evidence type="ECO:0000256" key="11">
    <source>
        <dbReference type="ARBA" id="ARBA00022581"/>
    </source>
</evidence>
<keyword evidence="26 32" id="KW-0564">Palmitate</keyword>
<feature type="domain" description="Retroviral envelope protein GP41-like" evidence="36">
    <location>
        <begin position="519"/>
        <end position="709"/>
    </location>
</feature>
<comment type="PTM">
    <text evidence="32">Highly glycosylated by host. The high number of glycan on the protein is reffered to as 'glycan shield' because it contributes to hide protein sequence from adaptive immune system.</text>
</comment>
<feature type="region of interest" description="Fusion peptide" evidence="32">
    <location>
        <begin position="501"/>
        <end position="521"/>
    </location>
</feature>
<dbReference type="GO" id="GO:0016020">
    <property type="term" value="C:membrane"/>
    <property type="evidence" value="ECO:0007669"/>
    <property type="project" value="UniProtKB-UniRule"/>
</dbReference>
<dbReference type="EMBL" id="AY945720">
    <property type="protein sequence ID" value="AAY25664.1"/>
    <property type="molecule type" value="Genomic_DNA"/>
</dbReference>
<comment type="domain">
    <text evidence="32 33">The 17 amino acids long immunosuppressive region is present in many retroviral envelope proteins. Synthetic peptides derived from this relatively conserved sequence inhibit immune function in vitro and in vivo.</text>
</comment>
<feature type="disulfide bond" evidence="32">
    <location>
        <begin position="216"/>
        <end position="245"/>
    </location>
</feature>
<feature type="lipid moiety-binding region" description="S-palmitoyl cysteine; by host" evidence="32">
    <location>
        <position position="753"/>
    </location>
</feature>
<evidence type="ECO:0000256" key="9">
    <source>
        <dbReference type="ARBA" id="ARBA00022511"/>
    </source>
</evidence>
<evidence type="ECO:0000256" key="2">
    <source>
        <dbReference type="ARBA" id="ARBA00004433"/>
    </source>
</evidence>
<keyword evidence="21 32" id="KW-1164">Virus endocytosis by host</keyword>
<feature type="region of interest" description="V2" evidence="32">
    <location>
        <begin position="155"/>
        <end position="194"/>
    </location>
</feature>
<keyword evidence="20 32" id="KW-0261">Viral envelope protein</keyword>
<comment type="PTM">
    <text evidence="32">Palmitoylation of the transmembrane protein and of Env polyprotein (prior to its proteolytic cleavage) is essential for their association with host cell membrane lipid rafts. Palmitoylation is therefore required for envelope trafficking to classical lipid rafts, but not for viral replication.</text>
</comment>
<comment type="subcellular location">
    <molecule>Surface protein gp120</molecule>
    <subcellularLocation>
        <location evidence="32">Virion membrane</location>
        <topology evidence="32">Peripheral membrane protein</topology>
    </subcellularLocation>
    <subcellularLocation>
        <location evidence="32">Host cell membrane</location>
        <topology evidence="32">Peripheral membrane protein</topology>
    </subcellularLocation>
    <subcellularLocation>
        <location evidence="32">Host endosome membrane</location>
        <topology evidence="32">Single-pass type I membrane protein</topology>
    </subcellularLocation>
    <text evidence="32">The surface protein is not anchored to the viral envelope, but associates with the extravirion surface through its binding to TM. It is probably concentrated at the site of budding and incorporated into the virions possibly by contacts between the cytoplasmic tail of Env and the N-terminus of Gag.</text>
</comment>
<keyword evidence="16 32" id="KW-0732">Signal</keyword>
<dbReference type="Gene3D" id="1.10.287.210">
    <property type="match status" value="1"/>
</dbReference>
<accession>Q1M0E8</accession>
<dbReference type="GO" id="GO:0019031">
    <property type="term" value="C:viral envelope"/>
    <property type="evidence" value="ECO:0007669"/>
    <property type="project" value="UniProtKB-KW"/>
</dbReference>
<dbReference type="GO" id="GO:0052031">
    <property type="term" value="P:symbiont-mediated perturbation of host defense response"/>
    <property type="evidence" value="ECO:0007669"/>
    <property type="project" value="UniProtKB-UniRule"/>
</dbReference>
<dbReference type="InterPro" id="IPR000328">
    <property type="entry name" value="GP41-like"/>
</dbReference>
<keyword evidence="9 32" id="KW-1032">Host cell membrane</keyword>